<dbReference type="Gene3D" id="3.20.20.10">
    <property type="entry name" value="Alanine racemase"/>
    <property type="match status" value="1"/>
</dbReference>
<dbReference type="InterPro" id="IPR009006">
    <property type="entry name" value="Ala_racemase/Decarboxylase_C"/>
</dbReference>
<comment type="cofactor">
    <cofactor evidence="1 5">
        <name>pyridoxal 5'-phosphate</name>
        <dbReference type="ChEBI" id="CHEBI:597326"/>
    </cofactor>
</comment>
<dbReference type="InterPro" id="IPR000183">
    <property type="entry name" value="Orn/DAP/Arg_de-COase"/>
</dbReference>
<evidence type="ECO:0000259" key="6">
    <source>
        <dbReference type="Pfam" id="PF02784"/>
    </source>
</evidence>
<dbReference type="FunFam" id="3.20.20.10:FF:000003">
    <property type="entry name" value="Diaminopimelate decarboxylase"/>
    <property type="match status" value="1"/>
</dbReference>
<evidence type="ECO:0000256" key="3">
    <source>
        <dbReference type="ARBA" id="ARBA00022898"/>
    </source>
</evidence>
<gene>
    <name evidence="7" type="ORF">RB653_006896</name>
</gene>
<dbReference type="AlphaFoldDB" id="A0AAN7TKY0"/>
<dbReference type="PRINTS" id="PR01181">
    <property type="entry name" value="DAPDCRBXLASE"/>
</dbReference>
<proteinExistence type="predicted"/>
<accession>A0AAN7TKY0</accession>
<sequence>MEPIDNDEKKELNFLEQDIIKAVNEYPTPFHIYNGDKIKENGELLMNCFKKHFPNYKNYFAVKATPNPSILKLLKEIGMGVDCSSLAELILSEKVGFKNEEIMFTSNNTKSEEYKKAYELGSIINLDDITQIEYLYESLGGIMPEIISFRYNPGPLKKGNDIIGNPKDAKFGLTSDDLEAAYSKAKELGVKRFGLHCMVASNELGLEYFEETARILFSTISRLTQSCGITFEMVNLGGGIGIPYRPNQQSVDYLKLTEKISNAYKEIIVDKGLSKLNVVTECGRVITGPYGVLVTKAIHSKSTYKEYIGVDACMVNLMRPGMYGAYHHITVLNPKDSNSKETYDVVGSLCENNDKFCIDRLLPKIHRGDTLVIHDTGAHGHSMGFNYNGKLRSAEYLLLNNSINCIRRAETFDDLFSTLNF</sequence>
<dbReference type="GO" id="GO:0008836">
    <property type="term" value="F:diaminopimelate decarboxylase activity"/>
    <property type="evidence" value="ECO:0007669"/>
    <property type="project" value="InterPro"/>
</dbReference>
<dbReference type="InterPro" id="IPR002986">
    <property type="entry name" value="DAP_deCOOHase_LysA"/>
</dbReference>
<evidence type="ECO:0000256" key="2">
    <source>
        <dbReference type="ARBA" id="ARBA00022793"/>
    </source>
</evidence>
<evidence type="ECO:0000256" key="1">
    <source>
        <dbReference type="ARBA" id="ARBA00001933"/>
    </source>
</evidence>
<dbReference type="Pfam" id="PF02784">
    <property type="entry name" value="Orn_Arg_deC_N"/>
    <property type="match status" value="1"/>
</dbReference>
<evidence type="ECO:0000256" key="4">
    <source>
        <dbReference type="ARBA" id="ARBA00023239"/>
    </source>
</evidence>
<evidence type="ECO:0000313" key="8">
    <source>
        <dbReference type="Proteomes" id="UP001344447"/>
    </source>
</evidence>
<dbReference type="EMBL" id="JAVFKY010000005">
    <property type="protein sequence ID" value="KAK5575762.1"/>
    <property type="molecule type" value="Genomic_DNA"/>
</dbReference>
<organism evidence="7 8">
    <name type="scientific">Dictyostelium firmibasis</name>
    <dbReference type="NCBI Taxonomy" id="79012"/>
    <lineage>
        <taxon>Eukaryota</taxon>
        <taxon>Amoebozoa</taxon>
        <taxon>Evosea</taxon>
        <taxon>Eumycetozoa</taxon>
        <taxon>Dictyostelia</taxon>
        <taxon>Dictyosteliales</taxon>
        <taxon>Dictyosteliaceae</taxon>
        <taxon>Dictyostelium</taxon>
    </lineage>
</organism>
<dbReference type="SUPFAM" id="SSF50621">
    <property type="entry name" value="Alanine racemase C-terminal domain-like"/>
    <property type="match status" value="1"/>
</dbReference>
<keyword evidence="4" id="KW-0456">Lyase</keyword>
<dbReference type="Gene3D" id="2.40.37.10">
    <property type="entry name" value="Lyase, Ornithine Decarboxylase, Chain A, domain 1"/>
    <property type="match status" value="1"/>
</dbReference>
<feature type="modified residue" description="N6-(pyridoxal phosphate)lysine" evidence="5">
    <location>
        <position position="63"/>
    </location>
</feature>
<reference evidence="7 8" key="1">
    <citation type="submission" date="2023-11" db="EMBL/GenBank/DDBJ databases">
        <title>Dfirmibasis_genome.</title>
        <authorList>
            <person name="Edelbroek B."/>
            <person name="Kjellin J."/>
            <person name="Jerlstrom-Hultqvist J."/>
            <person name="Soderbom F."/>
        </authorList>
    </citation>
    <scope>NUCLEOTIDE SEQUENCE [LARGE SCALE GENOMIC DNA]</scope>
    <source>
        <strain evidence="7 8">TNS-C-14</strain>
    </source>
</reference>
<dbReference type="CDD" id="cd06828">
    <property type="entry name" value="PLPDE_III_DapDC"/>
    <property type="match status" value="1"/>
</dbReference>
<dbReference type="InterPro" id="IPR022644">
    <property type="entry name" value="De-COase2_N"/>
</dbReference>
<protein>
    <recommendedName>
        <fullName evidence="6">Orn/DAP/Arg decarboxylase 2 N-terminal domain-containing protein</fullName>
    </recommendedName>
</protein>
<evidence type="ECO:0000256" key="5">
    <source>
        <dbReference type="PIRSR" id="PIRSR600183-50"/>
    </source>
</evidence>
<evidence type="ECO:0000313" key="7">
    <source>
        <dbReference type="EMBL" id="KAK5575762.1"/>
    </source>
</evidence>
<feature type="active site" description="Proton donor" evidence="5">
    <location>
        <position position="350"/>
    </location>
</feature>
<dbReference type="PANTHER" id="PTHR43727:SF2">
    <property type="entry name" value="GROUP IV DECARBOXYLASE"/>
    <property type="match status" value="1"/>
</dbReference>
<keyword evidence="8" id="KW-1185">Reference proteome</keyword>
<feature type="domain" description="Orn/DAP/Arg decarboxylase 2 N-terminal" evidence="6">
    <location>
        <begin position="47"/>
        <end position="287"/>
    </location>
</feature>
<dbReference type="Proteomes" id="UP001344447">
    <property type="component" value="Unassembled WGS sequence"/>
</dbReference>
<keyword evidence="2" id="KW-0210">Decarboxylase</keyword>
<comment type="caution">
    <text evidence="7">The sequence shown here is derived from an EMBL/GenBank/DDBJ whole genome shotgun (WGS) entry which is preliminary data.</text>
</comment>
<keyword evidence="3 5" id="KW-0663">Pyridoxal phosphate</keyword>
<name>A0AAN7TKY0_9MYCE</name>
<dbReference type="PANTHER" id="PTHR43727">
    <property type="entry name" value="DIAMINOPIMELATE DECARBOXYLASE"/>
    <property type="match status" value="1"/>
</dbReference>
<dbReference type="NCBIfam" id="TIGR01048">
    <property type="entry name" value="lysA"/>
    <property type="match status" value="1"/>
</dbReference>
<dbReference type="InterPro" id="IPR029066">
    <property type="entry name" value="PLP-binding_barrel"/>
</dbReference>
<dbReference type="PRINTS" id="PR01179">
    <property type="entry name" value="ODADCRBXLASE"/>
</dbReference>
<dbReference type="SUPFAM" id="SSF51419">
    <property type="entry name" value="PLP-binding barrel"/>
    <property type="match status" value="1"/>
</dbReference>
<dbReference type="GO" id="GO:0009089">
    <property type="term" value="P:lysine biosynthetic process via diaminopimelate"/>
    <property type="evidence" value="ECO:0007669"/>
    <property type="project" value="InterPro"/>
</dbReference>